<keyword evidence="2" id="KW-0969">Cilium</keyword>
<dbReference type="Gene3D" id="1.20.1330.10">
    <property type="entry name" value="f41 fragment of flagellin, N-terminal domain"/>
    <property type="match status" value="1"/>
</dbReference>
<evidence type="ECO:0000313" key="3">
    <source>
        <dbReference type="Proteomes" id="UP000318878"/>
    </source>
</evidence>
<name>A0A5C5VKM8_9BACT</name>
<keyword evidence="2" id="KW-0282">Flagellum</keyword>
<sequence>MNPVSTLSSAYLTVGNSVNQNFNSMLNSIARLSTGQRINRAADDPAGLLAAEAVKSQITTREALLRSSRQTSALIDVADGALSEASRLTNTIRGNLITAASSTTSDAERAALQLEIDGAIDAFNRLGDVTYNGRPVFSGEKLNVNYSPDLNTSSELYLPTLDAETYGGEDGVLADLRTGGQYDLESGDLASALKALDGVQSQLIYNRAEYAAFDKYSQDSIYQSLEDQQIELQSIYSELMDANFVSETAELTRSAILAQSSLTAYKSLVAVAKTQESMLDALFDLNRR</sequence>
<dbReference type="InterPro" id="IPR001029">
    <property type="entry name" value="Flagellin_N"/>
</dbReference>
<dbReference type="EMBL" id="SJPF01000001">
    <property type="protein sequence ID" value="TWT38480.1"/>
    <property type="molecule type" value="Genomic_DNA"/>
</dbReference>
<comment type="caution">
    <text evidence="2">The sequence shown here is derived from an EMBL/GenBank/DDBJ whole genome shotgun (WGS) entry which is preliminary data.</text>
</comment>
<keyword evidence="3" id="KW-1185">Reference proteome</keyword>
<evidence type="ECO:0000259" key="1">
    <source>
        <dbReference type="Pfam" id="PF00669"/>
    </source>
</evidence>
<dbReference type="GO" id="GO:0009288">
    <property type="term" value="C:bacterial-type flagellum"/>
    <property type="evidence" value="ECO:0007669"/>
    <property type="project" value="InterPro"/>
</dbReference>
<dbReference type="RefSeq" id="WP_146428730.1">
    <property type="nucleotide sequence ID" value="NZ_SJPF01000001.1"/>
</dbReference>
<evidence type="ECO:0000313" key="2">
    <source>
        <dbReference type="EMBL" id="TWT38480.1"/>
    </source>
</evidence>
<keyword evidence="2" id="KW-0966">Cell projection</keyword>
<protein>
    <submittedName>
        <fullName evidence="2">Flagellar filament 30.7 kDa core protein</fullName>
    </submittedName>
</protein>
<gene>
    <name evidence="2" type="primary">flaB3</name>
    <name evidence="2" type="ORF">Enr8_01720</name>
</gene>
<dbReference type="PANTHER" id="PTHR42792">
    <property type="entry name" value="FLAGELLIN"/>
    <property type="match status" value="1"/>
</dbReference>
<dbReference type="GO" id="GO:0005198">
    <property type="term" value="F:structural molecule activity"/>
    <property type="evidence" value="ECO:0007669"/>
    <property type="project" value="InterPro"/>
</dbReference>
<dbReference type="PRINTS" id="PR00207">
    <property type="entry name" value="FLAGELLIN"/>
</dbReference>
<accession>A0A5C5VKM8</accession>
<reference evidence="2 3" key="1">
    <citation type="submission" date="2019-02" db="EMBL/GenBank/DDBJ databases">
        <title>Deep-cultivation of Planctomycetes and their phenomic and genomic characterization uncovers novel biology.</title>
        <authorList>
            <person name="Wiegand S."/>
            <person name="Jogler M."/>
            <person name="Boedeker C."/>
            <person name="Pinto D."/>
            <person name="Vollmers J."/>
            <person name="Rivas-Marin E."/>
            <person name="Kohn T."/>
            <person name="Peeters S.H."/>
            <person name="Heuer A."/>
            <person name="Rast P."/>
            <person name="Oberbeckmann S."/>
            <person name="Bunk B."/>
            <person name="Jeske O."/>
            <person name="Meyerdierks A."/>
            <person name="Storesund J.E."/>
            <person name="Kallscheuer N."/>
            <person name="Luecker S."/>
            <person name="Lage O.M."/>
            <person name="Pohl T."/>
            <person name="Merkel B.J."/>
            <person name="Hornburger P."/>
            <person name="Mueller R.-W."/>
            <person name="Bruemmer F."/>
            <person name="Labrenz M."/>
            <person name="Spormann A.M."/>
            <person name="Op Den Camp H."/>
            <person name="Overmann J."/>
            <person name="Amann R."/>
            <person name="Jetten M.S.M."/>
            <person name="Mascher T."/>
            <person name="Medema M.H."/>
            <person name="Devos D.P."/>
            <person name="Kaster A.-K."/>
            <person name="Ovreas L."/>
            <person name="Rohde M."/>
            <person name="Galperin M.Y."/>
            <person name="Jogler C."/>
        </authorList>
    </citation>
    <scope>NUCLEOTIDE SEQUENCE [LARGE SCALE GENOMIC DNA]</scope>
    <source>
        <strain evidence="2 3">Enr8</strain>
    </source>
</reference>
<dbReference type="SUPFAM" id="SSF64518">
    <property type="entry name" value="Phase 1 flagellin"/>
    <property type="match status" value="1"/>
</dbReference>
<feature type="domain" description="Flagellin N-terminal" evidence="1">
    <location>
        <begin position="10"/>
        <end position="140"/>
    </location>
</feature>
<dbReference type="Proteomes" id="UP000318878">
    <property type="component" value="Unassembled WGS sequence"/>
</dbReference>
<organism evidence="2 3">
    <name type="scientific">Blastopirellula retiformator</name>
    <dbReference type="NCBI Taxonomy" id="2527970"/>
    <lineage>
        <taxon>Bacteria</taxon>
        <taxon>Pseudomonadati</taxon>
        <taxon>Planctomycetota</taxon>
        <taxon>Planctomycetia</taxon>
        <taxon>Pirellulales</taxon>
        <taxon>Pirellulaceae</taxon>
        <taxon>Blastopirellula</taxon>
    </lineage>
</organism>
<dbReference type="Pfam" id="PF00669">
    <property type="entry name" value="Flagellin_N"/>
    <property type="match status" value="1"/>
</dbReference>
<dbReference type="PANTHER" id="PTHR42792:SF2">
    <property type="entry name" value="FLAGELLIN"/>
    <property type="match status" value="1"/>
</dbReference>
<dbReference type="InterPro" id="IPR001492">
    <property type="entry name" value="Flagellin"/>
</dbReference>
<dbReference type="AlphaFoldDB" id="A0A5C5VKM8"/>
<dbReference type="OrthoDB" id="9796789at2"/>
<proteinExistence type="predicted"/>